<evidence type="ECO:0000259" key="3">
    <source>
        <dbReference type="Pfam" id="PF00975"/>
    </source>
</evidence>
<sequence>MPDPGSWLLRPPPEDAQTLLFGFPYAGGGASLYRQWPNQIGDAWFGALQPPGREHRFREPPVRTHAEFTESLVEYLARFADREFAFFGHCGGVPLALSTTLALQDRGMPLPARIFASGWGPPHERLYGRLNFVDLATADLGAEVSALFDKLGVPVREDFVEVAAQVLRVDLELHRPHLHDATRFLPAPVTVLGWTDDDVVPPAEVCRGWEEVAETRYEVLDGEHFAFTRCPPPLVDLLTRDMTDVRPPPSTRADAVPNNPLETTPEVIP</sequence>
<dbReference type="PANTHER" id="PTHR11487">
    <property type="entry name" value="THIOESTERASE"/>
    <property type="match status" value="1"/>
</dbReference>
<proteinExistence type="inferred from homology"/>
<feature type="region of interest" description="Disordered" evidence="2">
    <location>
        <begin position="245"/>
        <end position="269"/>
    </location>
</feature>
<keyword evidence="5" id="KW-1185">Reference proteome</keyword>
<dbReference type="STRING" id="418495.SAMN05216215_1010131"/>
<organism evidence="4 5">
    <name type="scientific">Saccharopolyspora shandongensis</name>
    <dbReference type="NCBI Taxonomy" id="418495"/>
    <lineage>
        <taxon>Bacteria</taxon>
        <taxon>Bacillati</taxon>
        <taxon>Actinomycetota</taxon>
        <taxon>Actinomycetes</taxon>
        <taxon>Pseudonocardiales</taxon>
        <taxon>Pseudonocardiaceae</taxon>
        <taxon>Saccharopolyspora</taxon>
    </lineage>
</organism>
<dbReference type="Pfam" id="PF00975">
    <property type="entry name" value="Thioesterase"/>
    <property type="match status" value="1"/>
</dbReference>
<name>A0A1H3BB59_9PSEU</name>
<dbReference type="GO" id="GO:0008610">
    <property type="term" value="P:lipid biosynthetic process"/>
    <property type="evidence" value="ECO:0007669"/>
    <property type="project" value="TreeGrafter"/>
</dbReference>
<feature type="domain" description="Thioesterase" evidence="3">
    <location>
        <begin position="20"/>
        <end position="150"/>
    </location>
</feature>
<dbReference type="RefSeq" id="WP_093265439.1">
    <property type="nucleotide sequence ID" value="NZ_FNOK01000010.1"/>
</dbReference>
<comment type="similarity">
    <text evidence="1">Belongs to the thioesterase family.</text>
</comment>
<dbReference type="InterPro" id="IPR012223">
    <property type="entry name" value="TEII"/>
</dbReference>
<evidence type="ECO:0000313" key="4">
    <source>
        <dbReference type="EMBL" id="SDX39153.1"/>
    </source>
</evidence>
<reference evidence="5" key="1">
    <citation type="submission" date="2016-10" db="EMBL/GenBank/DDBJ databases">
        <authorList>
            <person name="Varghese N."/>
            <person name="Submissions S."/>
        </authorList>
    </citation>
    <scope>NUCLEOTIDE SEQUENCE [LARGE SCALE GENOMIC DNA]</scope>
    <source>
        <strain evidence="5">CGMCC 4.3530</strain>
    </source>
</reference>
<evidence type="ECO:0000256" key="2">
    <source>
        <dbReference type="SAM" id="MobiDB-lite"/>
    </source>
</evidence>
<dbReference type="Gene3D" id="3.40.50.1820">
    <property type="entry name" value="alpha/beta hydrolase"/>
    <property type="match status" value="1"/>
</dbReference>
<dbReference type="Proteomes" id="UP000199529">
    <property type="component" value="Unassembled WGS sequence"/>
</dbReference>
<evidence type="ECO:0000256" key="1">
    <source>
        <dbReference type="ARBA" id="ARBA00007169"/>
    </source>
</evidence>
<gene>
    <name evidence="4" type="ORF">SAMN05216215_1010131</name>
</gene>
<accession>A0A1H3BB59</accession>
<dbReference type="AlphaFoldDB" id="A0A1H3BB59"/>
<dbReference type="OrthoDB" id="4169718at2"/>
<dbReference type="PANTHER" id="PTHR11487:SF0">
    <property type="entry name" value="S-ACYL FATTY ACID SYNTHASE THIOESTERASE, MEDIUM CHAIN"/>
    <property type="match status" value="1"/>
</dbReference>
<dbReference type="InterPro" id="IPR001031">
    <property type="entry name" value="Thioesterase"/>
</dbReference>
<protein>
    <submittedName>
        <fullName evidence="4">Surfactin synthase thioesterase subunit</fullName>
    </submittedName>
</protein>
<dbReference type="EMBL" id="FNOK01000010">
    <property type="protein sequence ID" value="SDX39153.1"/>
    <property type="molecule type" value="Genomic_DNA"/>
</dbReference>
<dbReference type="InterPro" id="IPR029058">
    <property type="entry name" value="AB_hydrolase_fold"/>
</dbReference>
<dbReference type="SUPFAM" id="SSF53474">
    <property type="entry name" value="alpha/beta-Hydrolases"/>
    <property type="match status" value="1"/>
</dbReference>
<evidence type="ECO:0000313" key="5">
    <source>
        <dbReference type="Proteomes" id="UP000199529"/>
    </source>
</evidence>